<evidence type="ECO:0000313" key="3">
    <source>
        <dbReference type="EMBL" id="GAA4855830.1"/>
    </source>
</evidence>
<feature type="domain" description="GST C-terminal" evidence="2">
    <location>
        <begin position="171"/>
        <end position="298"/>
    </location>
</feature>
<dbReference type="RefSeq" id="WP_345293852.1">
    <property type="nucleotide sequence ID" value="NZ_BAABJY010000001.1"/>
</dbReference>
<dbReference type="InterPro" id="IPR010987">
    <property type="entry name" value="Glutathione-S-Trfase_C-like"/>
</dbReference>
<dbReference type="Proteomes" id="UP001501323">
    <property type="component" value="Unassembled WGS sequence"/>
</dbReference>
<gene>
    <name evidence="3" type="ORF">GCM10023332_04310</name>
</gene>
<dbReference type="Pfam" id="PF13410">
    <property type="entry name" value="GST_C_2"/>
    <property type="match status" value="1"/>
</dbReference>
<evidence type="ECO:0000259" key="2">
    <source>
        <dbReference type="PROSITE" id="PS50405"/>
    </source>
</evidence>
<accession>A0ABP9DVG7</accession>
<comment type="caution">
    <text evidence="3">The sequence shown here is derived from an EMBL/GenBank/DDBJ whole genome shotgun (WGS) entry which is preliminary data.</text>
</comment>
<dbReference type="EMBL" id="BAABJY010000001">
    <property type="protein sequence ID" value="GAA4855830.1"/>
    <property type="molecule type" value="Genomic_DNA"/>
</dbReference>
<dbReference type="PROSITE" id="PS50405">
    <property type="entry name" value="GST_CTER"/>
    <property type="match status" value="1"/>
</dbReference>
<protein>
    <submittedName>
        <fullName evidence="3">Glutathione S-transferase family protein</fullName>
    </submittedName>
</protein>
<dbReference type="InterPro" id="IPR040079">
    <property type="entry name" value="Glutathione_S-Trfase"/>
</dbReference>
<dbReference type="InterPro" id="IPR036282">
    <property type="entry name" value="Glutathione-S-Trfase_C_sf"/>
</dbReference>
<dbReference type="InterPro" id="IPR016639">
    <property type="entry name" value="GST_Omega/GSH"/>
</dbReference>
<dbReference type="InterPro" id="IPR036249">
    <property type="entry name" value="Thioredoxin-like_sf"/>
</dbReference>
<dbReference type="SFLD" id="SFLDG01206">
    <property type="entry name" value="Xi.1"/>
    <property type="match status" value="1"/>
</dbReference>
<proteinExistence type="predicted"/>
<dbReference type="SUPFAM" id="SSF47616">
    <property type="entry name" value="GST C-terminal domain-like"/>
    <property type="match status" value="1"/>
</dbReference>
<dbReference type="Gene3D" id="3.40.30.10">
    <property type="entry name" value="Glutaredoxin"/>
    <property type="match status" value="1"/>
</dbReference>
<dbReference type="InterPro" id="IPR004045">
    <property type="entry name" value="Glutathione_S-Trfase_N"/>
</dbReference>
<evidence type="ECO:0000256" key="1">
    <source>
        <dbReference type="SAM" id="MobiDB-lite"/>
    </source>
</evidence>
<dbReference type="InterPro" id="IPR047047">
    <property type="entry name" value="GST_Omega-like_C"/>
</dbReference>
<dbReference type="PIRSF" id="PIRSF015753">
    <property type="entry name" value="GST"/>
    <property type="match status" value="1"/>
</dbReference>
<dbReference type="Gene3D" id="1.20.1050.10">
    <property type="match status" value="1"/>
</dbReference>
<feature type="compositionally biased region" description="Basic and acidic residues" evidence="1">
    <location>
        <begin position="9"/>
        <end position="23"/>
    </location>
</feature>
<evidence type="ECO:0000313" key="4">
    <source>
        <dbReference type="Proteomes" id="UP001501323"/>
    </source>
</evidence>
<dbReference type="SFLD" id="SFLDG01148">
    <property type="entry name" value="Xi_(cytGST)"/>
    <property type="match status" value="1"/>
</dbReference>
<dbReference type="PANTHER" id="PTHR32419">
    <property type="entry name" value="GLUTATHIONYL-HYDROQUINONE REDUCTASE"/>
    <property type="match status" value="1"/>
</dbReference>
<dbReference type="SUPFAM" id="SSF52833">
    <property type="entry name" value="Thioredoxin-like"/>
    <property type="match status" value="1"/>
</dbReference>
<organism evidence="3 4">
    <name type="scientific">Luteimonas vadosa</name>
    <dbReference type="NCBI Taxonomy" id="1165507"/>
    <lineage>
        <taxon>Bacteria</taxon>
        <taxon>Pseudomonadati</taxon>
        <taxon>Pseudomonadota</taxon>
        <taxon>Gammaproteobacteria</taxon>
        <taxon>Lysobacterales</taxon>
        <taxon>Lysobacteraceae</taxon>
        <taxon>Luteimonas</taxon>
    </lineage>
</organism>
<reference evidence="4" key="1">
    <citation type="journal article" date="2019" name="Int. J. Syst. Evol. Microbiol.">
        <title>The Global Catalogue of Microorganisms (GCM) 10K type strain sequencing project: providing services to taxonomists for standard genome sequencing and annotation.</title>
        <authorList>
            <consortium name="The Broad Institute Genomics Platform"/>
            <consortium name="The Broad Institute Genome Sequencing Center for Infectious Disease"/>
            <person name="Wu L."/>
            <person name="Ma J."/>
        </authorList>
    </citation>
    <scope>NUCLEOTIDE SEQUENCE [LARGE SCALE GENOMIC DNA]</scope>
    <source>
        <strain evidence="4">JCM 18392</strain>
    </source>
</reference>
<sequence length="322" mass="36688">MGVLVEGSWQERDASWTDREGRMRGPPPRFRNWITPDGEPGPTGEGGFPAEPGRYRLMVSLACPWSHRATLMRRLKGLEELVGLSVTHWLMGENGWTFDEGPGVVPDPDSGARYVWQVYACSDPTYSGPATVPVLWDSRNHRIVNNASADIMRMLNDAFDGVGANDRDYYPAPLRDDINAFNTRIHDKLNEGVYQAGFASSQAAYDEAVAEVFDSLDWLEKLLGKRRYLCHDTLTEADWRLFPTLVRFDAVYHGHFKCNVRRLVDHPRLWDYARRLYQHPGVRETVDFEHIKRHYYQSHPRIDPTGIVPAGPAVDWEAPAHG</sequence>
<name>A0ABP9DVG7_9GAMM</name>
<dbReference type="SFLD" id="SFLDS00019">
    <property type="entry name" value="Glutathione_Transferase_(cytos"/>
    <property type="match status" value="1"/>
</dbReference>
<keyword evidence="4" id="KW-1185">Reference proteome</keyword>
<dbReference type="CDD" id="cd03190">
    <property type="entry name" value="GST_C_Omega_like"/>
    <property type="match status" value="1"/>
</dbReference>
<dbReference type="PANTHER" id="PTHR32419:SF6">
    <property type="entry name" value="GLUTATHIONE S-TRANSFERASE OMEGA-LIKE 1-RELATED"/>
    <property type="match status" value="1"/>
</dbReference>
<feature type="region of interest" description="Disordered" evidence="1">
    <location>
        <begin position="1"/>
        <end position="47"/>
    </location>
</feature>
<dbReference type="Pfam" id="PF13409">
    <property type="entry name" value="GST_N_2"/>
    <property type="match status" value="1"/>
</dbReference>